<keyword evidence="4" id="KW-0804">Transcription</keyword>
<comment type="similarity">
    <text evidence="1">Belongs to the SorC transcriptional regulatory family.</text>
</comment>
<dbReference type="EMBL" id="JQAX01000001">
    <property type="protein sequence ID" value="KRN33517.1"/>
    <property type="molecule type" value="Genomic_DNA"/>
</dbReference>
<dbReference type="OrthoDB" id="58802at2"/>
<comment type="caution">
    <text evidence="6">The sequence shown here is derived from an EMBL/GenBank/DDBJ whole genome shotgun (WGS) entry which is preliminary data.</text>
</comment>
<evidence type="ECO:0000256" key="1">
    <source>
        <dbReference type="ARBA" id="ARBA00010466"/>
    </source>
</evidence>
<dbReference type="eggNOG" id="COG2390">
    <property type="taxonomic scope" value="Bacteria"/>
</dbReference>
<dbReference type="InterPro" id="IPR051054">
    <property type="entry name" value="SorC_transcr_regulators"/>
</dbReference>
<evidence type="ECO:0000256" key="3">
    <source>
        <dbReference type="ARBA" id="ARBA00023125"/>
    </source>
</evidence>
<keyword evidence="3" id="KW-0238">DNA-binding</keyword>
<dbReference type="Gene3D" id="1.10.10.10">
    <property type="entry name" value="Winged helix-like DNA-binding domain superfamily/Winged helix DNA-binding domain"/>
    <property type="match status" value="1"/>
</dbReference>
<evidence type="ECO:0000256" key="4">
    <source>
        <dbReference type="ARBA" id="ARBA00023163"/>
    </source>
</evidence>
<dbReference type="InterPro" id="IPR037171">
    <property type="entry name" value="NagB/RpiA_transferase-like"/>
</dbReference>
<dbReference type="SUPFAM" id="SSF100950">
    <property type="entry name" value="NagB/RpiA/CoA transferase-like"/>
    <property type="match status" value="1"/>
</dbReference>
<dbReference type="PANTHER" id="PTHR34294">
    <property type="entry name" value="TRANSCRIPTIONAL REGULATOR-RELATED"/>
    <property type="match status" value="1"/>
</dbReference>
<dbReference type="Pfam" id="PF04198">
    <property type="entry name" value="Sugar-bind"/>
    <property type="match status" value="1"/>
</dbReference>
<dbReference type="FunCoup" id="A0A0R2G9Z9">
    <property type="interactions" value="17"/>
</dbReference>
<dbReference type="InterPro" id="IPR036388">
    <property type="entry name" value="WH-like_DNA-bd_sf"/>
</dbReference>
<dbReference type="RefSeq" id="WP_022790986.1">
    <property type="nucleotide sequence ID" value="NZ_ATUU01000001.1"/>
</dbReference>
<dbReference type="Gene3D" id="3.40.50.1360">
    <property type="match status" value="1"/>
</dbReference>
<organism evidence="6 7">
    <name type="scientific">Weissella halotolerans DSM 20190</name>
    <dbReference type="NCBI Taxonomy" id="1123500"/>
    <lineage>
        <taxon>Bacteria</taxon>
        <taxon>Bacillati</taxon>
        <taxon>Bacillota</taxon>
        <taxon>Bacilli</taxon>
        <taxon>Lactobacillales</taxon>
        <taxon>Lactobacillaceae</taxon>
        <taxon>Weissella</taxon>
    </lineage>
</organism>
<reference evidence="6 7" key="1">
    <citation type="journal article" date="2015" name="Genome Announc.">
        <title>Expanding the biotechnology potential of lactobacilli through comparative genomics of 213 strains and associated genera.</title>
        <authorList>
            <person name="Sun Z."/>
            <person name="Harris H.M."/>
            <person name="McCann A."/>
            <person name="Guo C."/>
            <person name="Argimon S."/>
            <person name="Zhang W."/>
            <person name="Yang X."/>
            <person name="Jeffery I.B."/>
            <person name="Cooney J.C."/>
            <person name="Kagawa T.F."/>
            <person name="Liu W."/>
            <person name="Song Y."/>
            <person name="Salvetti E."/>
            <person name="Wrobel A."/>
            <person name="Rasinkangas P."/>
            <person name="Parkhill J."/>
            <person name="Rea M.C."/>
            <person name="O'Sullivan O."/>
            <person name="Ritari J."/>
            <person name="Douillard F.P."/>
            <person name="Paul Ross R."/>
            <person name="Yang R."/>
            <person name="Briner A.E."/>
            <person name="Felis G.E."/>
            <person name="de Vos W.M."/>
            <person name="Barrangou R."/>
            <person name="Klaenhammer T.R."/>
            <person name="Caufield P.W."/>
            <person name="Cui Y."/>
            <person name="Zhang H."/>
            <person name="O'Toole P.W."/>
        </authorList>
    </citation>
    <scope>NUCLEOTIDE SEQUENCE [LARGE SCALE GENOMIC DNA]</scope>
    <source>
        <strain evidence="6 7">DSM 20190</strain>
    </source>
</reference>
<dbReference type="AlphaFoldDB" id="A0A0R2G9Z9"/>
<proteinExistence type="inferred from homology"/>
<keyword evidence="2" id="KW-0805">Transcription regulation</keyword>
<sequence>MSELADEKKVIKSLEVARMYYEGHLGQVEIAKRLGLSRPTISRLLQFAQDSDIVQIKIVDPYSSVSKLEERLKEVYGLAEAHVVYADSSDYQSVTQQLGAFTAQYLADTIKNGDLIGVSWGKTMYEVAKALKPQTVENVGVVELKGSVTYTPTPVFDEDVLMKFGSAFHTRPYAFPLPVIFETQTTHDIVMQDRFIKKLRNLGRQANIAIFTAGTIRDDALLFQTGYFDQMDIAQIQDRAVGDICSRFFDRDGQIAVPQINNRTVGIDLADLKQKERSILVAGGSWKFEAIKGALAGQYANCLITDVETAQRLVTR</sequence>
<dbReference type="GO" id="GO:0003677">
    <property type="term" value="F:DNA binding"/>
    <property type="evidence" value="ECO:0007669"/>
    <property type="project" value="UniProtKB-KW"/>
</dbReference>
<dbReference type="PANTHER" id="PTHR34294:SF1">
    <property type="entry name" value="TRANSCRIPTIONAL REGULATOR LSRR"/>
    <property type="match status" value="1"/>
</dbReference>
<keyword evidence="7" id="KW-1185">Reference proteome</keyword>
<evidence type="ECO:0000256" key="2">
    <source>
        <dbReference type="ARBA" id="ARBA00023015"/>
    </source>
</evidence>
<gene>
    <name evidence="6" type="ORF">IV68_GL000321</name>
</gene>
<evidence type="ECO:0000259" key="5">
    <source>
        <dbReference type="Pfam" id="PF04198"/>
    </source>
</evidence>
<evidence type="ECO:0000313" key="6">
    <source>
        <dbReference type="EMBL" id="KRN33517.1"/>
    </source>
</evidence>
<protein>
    <submittedName>
        <fullName evidence="6">DeoR family transcriptional regulator</fullName>
    </submittedName>
</protein>
<dbReference type="InParanoid" id="A0A0R2G9Z9"/>
<dbReference type="STRING" id="1123500.GCA_000420365_00183"/>
<feature type="domain" description="Sugar-binding" evidence="5">
    <location>
        <begin position="61"/>
        <end position="314"/>
    </location>
</feature>
<evidence type="ECO:0000313" key="7">
    <source>
        <dbReference type="Proteomes" id="UP000051296"/>
    </source>
</evidence>
<dbReference type="GO" id="GO:0030246">
    <property type="term" value="F:carbohydrate binding"/>
    <property type="evidence" value="ECO:0007669"/>
    <property type="project" value="InterPro"/>
</dbReference>
<name>A0A0R2G9Z9_9LACO</name>
<accession>A0A0R2G9Z9</accession>
<dbReference type="PATRIC" id="fig|1123500.6.peg.320"/>
<dbReference type="InterPro" id="IPR007324">
    <property type="entry name" value="Sugar-bd_dom_put"/>
</dbReference>
<dbReference type="Proteomes" id="UP000051296">
    <property type="component" value="Unassembled WGS sequence"/>
</dbReference>